<dbReference type="EMBL" id="CP014247">
    <property type="protein sequence ID" value="AMD22072.1"/>
    <property type="molecule type" value="Genomic_DNA"/>
</dbReference>
<feature type="compositionally biased region" description="Basic and acidic residues" evidence="2">
    <location>
        <begin position="332"/>
        <end position="343"/>
    </location>
</feature>
<sequence>MIKPEQVQQVQKRLAVYQQGSQFSYYLSSVSQLYEICQSVLMGNLTEESQFNEASLTKLRQNIGTKYVENKIMIECEKMKVNVQDISVESALENAKADLKEVLPSLREFRNELESRNERLEQMAKDIKDFNYENHQLAIAMTTLKLSKEAWVDLLGEAAFDKLLASKVFHVERNGLYTIRERLLEPEDELRRINSVMKDDIRRLNQDLQNYQSKWLQNAEVVERIGEVLRQGLVDRSDVVKPGDVDIDEEEEDERYMRQDEASVLSAEGDDSDSYEEDEDIDEDDNERWVGSDSPHEVEVEKQEEHVNSVEPEEEQPNDQVDGNSPAFTSEGDNHDVEMKDATPADDATQYTANNDNSTDAGAPSV</sequence>
<name>A0A0X8HV33_9SACH</name>
<feature type="compositionally biased region" description="Polar residues" evidence="2">
    <location>
        <begin position="349"/>
        <end position="360"/>
    </location>
</feature>
<proteinExistence type="predicted"/>
<reference evidence="3 4" key="1">
    <citation type="submission" date="2016-01" db="EMBL/GenBank/DDBJ databases">
        <title>Genome sequence of the yeast Holleya sinecauda.</title>
        <authorList>
            <person name="Dietrich F.S."/>
        </authorList>
    </citation>
    <scope>NUCLEOTIDE SEQUENCE [LARGE SCALE GENOMIC DNA]</scope>
    <source>
        <strain evidence="3 4">ATCC 58844</strain>
    </source>
</reference>
<accession>A0A0X8HV33</accession>
<dbReference type="GeneID" id="28725402"/>
<feature type="compositionally biased region" description="Polar residues" evidence="2">
    <location>
        <begin position="318"/>
        <end position="328"/>
    </location>
</feature>
<keyword evidence="1" id="KW-0175">Coiled coil</keyword>
<gene>
    <name evidence="3" type="ORF">AW171_hschr74082</name>
</gene>
<dbReference type="AlphaFoldDB" id="A0A0X8HV33"/>
<feature type="compositionally biased region" description="Acidic residues" evidence="2">
    <location>
        <begin position="268"/>
        <end position="286"/>
    </location>
</feature>
<dbReference type="Proteomes" id="UP000243052">
    <property type="component" value="Chromosome vii"/>
</dbReference>
<evidence type="ECO:0000313" key="3">
    <source>
        <dbReference type="EMBL" id="AMD22072.1"/>
    </source>
</evidence>
<evidence type="ECO:0000313" key="4">
    <source>
        <dbReference type="Proteomes" id="UP000243052"/>
    </source>
</evidence>
<feature type="region of interest" description="Disordered" evidence="2">
    <location>
        <begin position="241"/>
        <end position="366"/>
    </location>
</feature>
<evidence type="ECO:0000256" key="2">
    <source>
        <dbReference type="SAM" id="MobiDB-lite"/>
    </source>
</evidence>
<feature type="coiled-coil region" evidence="1">
    <location>
        <begin position="103"/>
        <end position="130"/>
    </location>
</feature>
<protein>
    <submittedName>
        <fullName evidence="3">HGL268Wp</fullName>
    </submittedName>
</protein>
<dbReference type="OrthoDB" id="4035165at2759"/>
<keyword evidence="4" id="KW-1185">Reference proteome</keyword>
<feature type="compositionally biased region" description="Basic and acidic residues" evidence="2">
    <location>
        <begin position="287"/>
        <end position="308"/>
    </location>
</feature>
<dbReference type="RefSeq" id="XP_017989068.1">
    <property type="nucleotide sequence ID" value="XM_018133769.1"/>
</dbReference>
<feature type="compositionally biased region" description="Acidic residues" evidence="2">
    <location>
        <begin position="245"/>
        <end position="254"/>
    </location>
</feature>
<organism evidence="3 4">
    <name type="scientific">Eremothecium sinecaudum</name>
    <dbReference type="NCBI Taxonomy" id="45286"/>
    <lineage>
        <taxon>Eukaryota</taxon>
        <taxon>Fungi</taxon>
        <taxon>Dikarya</taxon>
        <taxon>Ascomycota</taxon>
        <taxon>Saccharomycotina</taxon>
        <taxon>Saccharomycetes</taxon>
        <taxon>Saccharomycetales</taxon>
        <taxon>Saccharomycetaceae</taxon>
        <taxon>Eremothecium</taxon>
    </lineage>
</organism>
<evidence type="ECO:0000256" key="1">
    <source>
        <dbReference type="SAM" id="Coils"/>
    </source>
</evidence>
<dbReference type="STRING" id="45286.A0A0X8HV33"/>